<dbReference type="AlphaFoldDB" id="G4CWT9"/>
<keyword evidence="3" id="KW-1185">Reference proteome</keyword>
<comment type="caution">
    <text evidence="2">The sequence shown here is derived from an EMBL/GenBank/DDBJ whole genome shotgun (WGS) entry which is preliminary data.</text>
</comment>
<organism evidence="2 3">
    <name type="scientific">Cutibacterium avidum ATCC 25577</name>
    <dbReference type="NCBI Taxonomy" id="997355"/>
    <lineage>
        <taxon>Bacteria</taxon>
        <taxon>Bacillati</taxon>
        <taxon>Actinomycetota</taxon>
        <taxon>Actinomycetes</taxon>
        <taxon>Propionibacteriales</taxon>
        <taxon>Propionibacteriaceae</taxon>
        <taxon>Cutibacterium</taxon>
    </lineage>
</organism>
<evidence type="ECO:0000313" key="2">
    <source>
        <dbReference type="EMBL" id="EGY78077.1"/>
    </source>
</evidence>
<evidence type="ECO:0000313" key="3">
    <source>
        <dbReference type="Proteomes" id="UP000005332"/>
    </source>
</evidence>
<evidence type="ECO:0000256" key="1">
    <source>
        <dbReference type="SAM" id="Phobius"/>
    </source>
</evidence>
<gene>
    <name evidence="2" type="ORF">HMPREF9153_0996</name>
</gene>
<dbReference type="Proteomes" id="UP000005332">
    <property type="component" value="Unassembled WGS sequence"/>
</dbReference>
<reference evidence="2 3" key="1">
    <citation type="submission" date="2011-06" db="EMBL/GenBank/DDBJ databases">
        <authorList>
            <person name="Muzny D."/>
            <person name="Qin X."/>
            <person name="Deng J."/>
            <person name="Jiang H."/>
            <person name="Liu Y."/>
            <person name="Qu J."/>
            <person name="Song X.-Z."/>
            <person name="Zhang L."/>
            <person name="Thornton R."/>
            <person name="Coyle M."/>
            <person name="Francisco L."/>
            <person name="Jackson L."/>
            <person name="Javaid M."/>
            <person name="Korchina V."/>
            <person name="Kovar C."/>
            <person name="Mata R."/>
            <person name="Mathew T."/>
            <person name="Ngo R."/>
            <person name="Nguyen L."/>
            <person name="Nguyen N."/>
            <person name="Okwuonu G."/>
            <person name="Ongeri F."/>
            <person name="Pham C."/>
            <person name="Simmons D."/>
            <person name="Wilczek-Boney K."/>
            <person name="Hale W."/>
            <person name="Jakkamsetti A."/>
            <person name="Pham P."/>
            <person name="Ruth R."/>
            <person name="San Lucas F."/>
            <person name="Warren J."/>
            <person name="Zhang J."/>
            <person name="Zhao Z."/>
            <person name="Zhou C."/>
            <person name="Zhu D."/>
            <person name="Lee S."/>
            <person name="Bess C."/>
            <person name="Blankenburg K."/>
            <person name="Forbes L."/>
            <person name="Fu Q."/>
            <person name="Gubbala S."/>
            <person name="Hirani K."/>
            <person name="Jayaseelan J.C."/>
            <person name="Lara F."/>
            <person name="Munidasa M."/>
            <person name="Palculict T."/>
            <person name="Patil S."/>
            <person name="Pu L.-L."/>
            <person name="Saada N."/>
            <person name="Tang L."/>
            <person name="Weissenberger G."/>
            <person name="Zhu Y."/>
            <person name="Hemphill L."/>
            <person name="Shang Y."/>
            <person name="Youmans B."/>
            <person name="Ayvaz T."/>
            <person name="Ross M."/>
            <person name="Santibanez J."/>
            <person name="Aqrawi P."/>
            <person name="Gross S."/>
            <person name="Joshi V."/>
            <person name="Fowler G."/>
            <person name="Nazareth L."/>
            <person name="Reid J."/>
            <person name="Worley K."/>
            <person name="Petrosino J."/>
            <person name="Highlander S."/>
            <person name="Gibbs R."/>
        </authorList>
    </citation>
    <scope>NUCLEOTIDE SEQUENCE [LARGE SCALE GENOMIC DNA]</scope>
    <source>
        <strain evidence="2 3">ATCC 25577</strain>
    </source>
</reference>
<dbReference type="EMBL" id="AGBA01000012">
    <property type="protein sequence ID" value="EGY78077.1"/>
    <property type="molecule type" value="Genomic_DNA"/>
</dbReference>
<sequence length="126" mass="13825">MPLGLTRPDNVRLEVAMHVPGLVITGLAFFDNVFIPLSDTMPTIGRWSPAYDITALARCPLTNGMDIGGGHDSLRVLPTIPEQLPAPVRFSPSRHQRRHRGDGRTRMTMRILIAEDIDLGLAATAM</sequence>
<keyword evidence="1" id="KW-0472">Membrane</keyword>
<protein>
    <submittedName>
        <fullName evidence="2">Uncharacterized protein</fullName>
    </submittedName>
</protein>
<dbReference type="PATRIC" id="fig|997355.3.peg.976"/>
<accession>G4CWT9</accession>
<proteinExistence type="predicted"/>
<dbReference type="RefSeq" id="WP_004809948.1">
    <property type="nucleotide sequence ID" value="NZ_JH165054.1"/>
</dbReference>
<name>G4CWT9_9ACTN</name>
<dbReference type="HOGENOM" id="CLU_1979567_0_0_11"/>
<keyword evidence="1" id="KW-0812">Transmembrane</keyword>
<keyword evidence="1" id="KW-1133">Transmembrane helix</keyword>
<feature type="transmembrane region" description="Helical" evidence="1">
    <location>
        <begin position="15"/>
        <end position="37"/>
    </location>
</feature>